<keyword evidence="8" id="KW-1185">Reference proteome</keyword>
<feature type="compositionally biased region" description="Polar residues" evidence="5">
    <location>
        <begin position="280"/>
        <end position="289"/>
    </location>
</feature>
<dbReference type="InterPro" id="IPR045076">
    <property type="entry name" value="MutS"/>
</dbReference>
<dbReference type="STRING" id="331657.A0A4U0X3J6"/>
<feature type="domain" description="DNA mismatch repair proteins mutS family" evidence="6">
    <location>
        <begin position="371"/>
        <end position="387"/>
    </location>
</feature>
<evidence type="ECO:0000256" key="4">
    <source>
        <dbReference type="ARBA" id="ARBA00023125"/>
    </source>
</evidence>
<sequence length="568" mass="62398">FVYHALKIRDIFQEVAGAERLAIWNKILDKFEGYHFAQIGKRITEVVDFEESTQQHRTVVKTGVDEELDNMKRTYDGIDNLLSEVARHIAEGVPSDLRSDLNVIYFPQIGFLVAMVLDEETGCGVYEGGIADPWERMFTTGNCVYYKNKEVSEMDAHFGDIYGLICDKEIEIVHELAQTVLEHEELLTSASDICGELDRYLLALAQGARTYHFARPSMTQENVIDIKGGRHPLQELTVASYVPNGTHLVGGAGNDFPEFPEEPSEADGLSQQPHPDGSHGSATQRNETGPSMLLLTGPNYSVKSVYLKQVALIVFMAHIGSFVPADSAKIGLTDKILTRIATRETVSRIQSAFMIDLQQVSLALSLATRRSLLIIDEFGKGTESADGAGLACGVFEHLLGLGIESPKVLGATHFHEIFESGFLQPRPSLKFGHMEIRVDTEAAEVESQITYLYKYAAKRDHRSVNANEMTAISYKDGRSISSFGTCCAAMNGIAPEIVQRAEELILLSARGEDLVAACAVIPEAEIAELEDAEAIARDFLEAEMEGNEDPKSLLGDVLTLSGTTDSRT</sequence>
<keyword evidence="2" id="KW-0547">Nucleotide-binding</keyword>
<evidence type="ECO:0000256" key="1">
    <source>
        <dbReference type="ARBA" id="ARBA00006271"/>
    </source>
</evidence>
<comment type="caution">
    <text evidence="7">The sequence shown here is derived from an EMBL/GenBank/DDBJ whole genome shotgun (WGS) entry which is preliminary data.</text>
</comment>
<evidence type="ECO:0000313" key="7">
    <source>
        <dbReference type="EMBL" id="TKA68935.1"/>
    </source>
</evidence>
<dbReference type="PANTHER" id="PTHR11361:SF20">
    <property type="entry name" value="MUTS PROTEIN HOMOLOG 5"/>
    <property type="match status" value="1"/>
</dbReference>
<dbReference type="Gene3D" id="3.40.50.300">
    <property type="entry name" value="P-loop containing nucleotide triphosphate hydrolases"/>
    <property type="match status" value="1"/>
</dbReference>
<organism evidence="7 8">
    <name type="scientific">Cryomyces minteri</name>
    <dbReference type="NCBI Taxonomy" id="331657"/>
    <lineage>
        <taxon>Eukaryota</taxon>
        <taxon>Fungi</taxon>
        <taxon>Dikarya</taxon>
        <taxon>Ascomycota</taxon>
        <taxon>Pezizomycotina</taxon>
        <taxon>Dothideomycetes</taxon>
        <taxon>Dothideomycetes incertae sedis</taxon>
        <taxon>Cryomyces</taxon>
    </lineage>
</organism>
<evidence type="ECO:0000256" key="3">
    <source>
        <dbReference type="ARBA" id="ARBA00022840"/>
    </source>
</evidence>
<dbReference type="SUPFAM" id="SSF48334">
    <property type="entry name" value="DNA repair protein MutS, domain III"/>
    <property type="match status" value="1"/>
</dbReference>
<reference evidence="7 8" key="1">
    <citation type="submission" date="2017-03" db="EMBL/GenBank/DDBJ databases">
        <title>Genomes of endolithic fungi from Antarctica.</title>
        <authorList>
            <person name="Coleine C."/>
            <person name="Masonjones S."/>
            <person name="Stajich J.E."/>
        </authorList>
    </citation>
    <scope>NUCLEOTIDE SEQUENCE [LARGE SCALE GENOMIC DNA]</scope>
    <source>
        <strain evidence="7 8">CCFEE 5187</strain>
    </source>
</reference>
<dbReference type="InterPro" id="IPR000432">
    <property type="entry name" value="DNA_mismatch_repair_MutS_C"/>
</dbReference>
<dbReference type="OrthoDB" id="29596at2759"/>
<accession>A0A4U0X3J6</accession>
<protein>
    <recommendedName>
        <fullName evidence="6">DNA mismatch repair proteins mutS family domain-containing protein</fullName>
    </recommendedName>
</protein>
<dbReference type="AlphaFoldDB" id="A0A4U0X3J6"/>
<comment type="similarity">
    <text evidence="1">Belongs to the DNA mismatch repair MutS family.</text>
</comment>
<dbReference type="SUPFAM" id="SSF52540">
    <property type="entry name" value="P-loop containing nucleoside triphosphate hydrolases"/>
    <property type="match status" value="1"/>
</dbReference>
<dbReference type="PANTHER" id="PTHR11361">
    <property type="entry name" value="DNA MISMATCH REPAIR PROTEIN MUTS FAMILY MEMBER"/>
    <property type="match status" value="1"/>
</dbReference>
<gene>
    <name evidence="7" type="ORF">B0A49_05342</name>
</gene>
<proteinExistence type="inferred from homology"/>
<dbReference type="GO" id="GO:0140664">
    <property type="term" value="F:ATP-dependent DNA damage sensor activity"/>
    <property type="evidence" value="ECO:0007669"/>
    <property type="project" value="InterPro"/>
</dbReference>
<dbReference type="GO" id="GO:0005634">
    <property type="term" value="C:nucleus"/>
    <property type="evidence" value="ECO:0007669"/>
    <property type="project" value="TreeGrafter"/>
</dbReference>
<feature type="non-terminal residue" evidence="7">
    <location>
        <position position="1"/>
    </location>
</feature>
<feature type="region of interest" description="Disordered" evidence="5">
    <location>
        <begin position="252"/>
        <end position="290"/>
    </location>
</feature>
<evidence type="ECO:0000313" key="8">
    <source>
        <dbReference type="Proteomes" id="UP000308768"/>
    </source>
</evidence>
<name>A0A4U0X3J6_9PEZI</name>
<dbReference type="EMBL" id="NAJN01000771">
    <property type="protein sequence ID" value="TKA68935.1"/>
    <property type="molecule type" value="Genomic_DNA"/>
</dbReference>
<dbReference type="CDD" id="cd03281">
    <property type="entry name" value="ABC_MSH5_euk"/>
    <property type="match status" value="1"/>
</dbReference>
<dbReference type="SMART" id="SM00534">
    <property type="entry name" value="MUTSac"/>
    <property type="match status" value="1"/>
</dbReference>
<dbReference type="GO" id="GO:0005524">
    <property type="term" value="F:ATP binding"/>
    <property type="evidence" value="ECO:0007669"/>
    <property type="project" value="UniProtKB-KW"/>
</dbReference>
<keyword evidence="3" id="KW-0067">ATP-binding</keyword>
<dbReference type="GO" id="GO:0006298">
    <property type="term" value="P:mismatch repair"/>
    <property type="evidence" value="ECO:0007669"/>
    <property type="project" value="InterPro"/>
</dbReference>
<dbReference type="PROSITE" id="PS00486">
    <property type="entry name" value="DNA_MISMATCH_REPAIR_2"/>
    <property type="match status" value="1"/>
</dbReference>
<dbReference type="Proteomes" id="UP000308768">
    <property type="component" value="Unassembled WGS sequence"/>
</dbReference>
<dbReference type="Gene3D" id="1.10.1420.10">
    <property type="match status" value="2"/>
</dbReference>
<evidence type="ECO:0000256" key="5">
    <source>
        <dbReference type="SAM" id="MobiDB-lite"/>
    </source>
</evidence>
<evidence type="ECO:0000256" key="2">
    <source>
        <dbReference type="ARBA" id="ARBA00022741"/>
    </source>
</evidence>
<dbReference type="GO" id="GO:0051026">
    <property type="term" value="P:chiasma assembly"/>
    <property type="evidence" value="ECO:0007669"/>
    <property type="project" value="TreeGrafter"/>
</dbReference>
<dbReference type="InterPro" id="IPR036187">
    <property type="entry name" value="DNA_mismatch_repair_MutS_sf"/>
</dbReference>
<dbReference type="InterPro" id="IPR027417">
    <property type="entry name" value="P-loop_NTPase"/>
</dbReference>
<keyword evidence="4" id="KW-0238">DNA-binding</keyword>
<feature type="region of interest" description="Disordered" evidence="5">
    <location>
        <begin position="545"/>
        <end position="568"/>
    </location>
</feature>
<evidence type="ECO:0000259" key="6">
    <source>
        <dbReference type="PROSITE" id="PS00486"/>
    </source>
</evidence>
<dbReference type="GO" id="GO:0030983">
    <property type="term" value="F:mismatched DNA binding"/>
    <property type="evidence" value="ECO:0007669"/>
    <property type="project" value="InterPro"/>
</dbReference>
<dbReference type="Pfam" id="PF00488">
    <property type="entry name" value="MutS_V"/>
    <property type="match status" value="1"/>
</dbReference>